<sequence>MKDIYTSLVTYLGDEASATSFSTAASEDDSSSRITRRFLRDVLAPSLPPTGSFRLERLLSCSGASTTLVMRTLSEDLVTDGSASGDCALGSG</sequence>
<keyword evidence="2" id="KW-1185">Reference proteome</keyword>
<proteinExistence type="predicted"/>
<reference evidence="1 2" key="1">
    <citation type="journal article" date="2018" name="Mol. Plant">
        <title>The genome of Artemisia annua provides insight into the evolution of Asteraceae family and artemisinin biosynthesis.</title>
        <authorList>
            <person name="Shen Q."/>
            <person name="Zhang L."/>
            <person name="Liao Z."/>
            <person name="Wang S."/>
            <person name="Yan T."/>
            <person name="Shi P."/>
            <person name="Liu M."/>
            <person name="Fu X."/>
            <person name="Pan Q."/>
            <person name="Wang Y."/>
            <person name="Lv Z."/>
            <person name="Lu X."/>
            <person name="Zhang F."/>
            <person name="Jiang W."/>
            <person name="Ma Y."/>
            <person name="Chen M."/>
            <person name="Hao X."/>
            <person name="Li L."/>
            <person name="Tang Y."/>
            <person name="Lv G."/>
            <person name="Zhou Y."/>
            <person name="Sun X."/>
            <person name="Brodelius P.E."/>
            <person name="Rose J.K.C."/>
            <person name="Tang K."/>
        </authorList>
    </citation>
    <scope>NUCLEOTIDE SEQUENCE [LARGE SCALE GENOMIC DNA]</scope>
    <source>
        <strain evidence="2">cv. Huhao1</strain>
        <tissue evidence="1">Leaf</tissue>
    </source>
</reference>
<gene>
    <name evidence="1" type="ORF">CTI12_AA073690</name>
</gene>
<evidence type="ECO:0000313" key="2">
    <source>
        <dbReference type="Proteomes" id="UP000245207"/>
    </source>
</evidence>
<organism evidence="1 2">
    <name type="scientific">Artemisia annua</name>
    <name type="common">Sweet wormwood</name>
    <dbReference type="NCBI Taxonomy" id="35608"/>
    <lineage>
        <taxon>Eukaryota</taxon>
        <taxon>Viridiplantae</taxon>
        <taxon>Streptophyta</taxon>
        <taxon>Embryophyta</taxon>
        <taxon>Tracheophyta</taxon>
        <taxon>Spermatophyta</taxon>
        <taxon>Magnoliopsida</taxon>
        <taxon>eudicotyledons</taxon>
        <taxon>Gunneridae</taxon>
        <taxon>Pentapetalae</taxon>
        <taxon>asterids</taxon>
        <taxon>campanulids</taxon>
        <taxon>Asterales</taxon>
        <taxon>Asteraceae</taxon>
        <taxon>Asteroideae</taxon>
        <taxon>Anthemideae</taxon>
        <taxon>Artemisiinae</taxon>
        <taxon>Artemisia</taxon>
    </lineage>
</organism>
<comment type="caution">
    <text evidence="1">The sequence shown here is derived from an EMBL/GenBank/DDBJ whole genome shotgun (WGS) entry which is preliminary data.</text>
</comment>
<dbReference type="AlphaFoldDB" id="A0A2U1Q579"/>
<protein>
    <submittedName>
        <fullName evidence="1">Uncharacterized protein</fullName>
    </submittedName>
</protein>
<dbReference type="Proteomes" id="UP000245207">
    <property type="component" value="Unassembled WGS sequence"/>
</dbReference>
<evidence type="ECO:0000313" key="1">
    <source>
        <dbReference type="EMBL" id="PWA93155.1"/>
    </source>
</evidence>
<accession>A0A2U1Q579</accession>
<name>A0A2U1Q579_ARTAN</name>
<dbReference type="EMBL" id="PKPP01000406">
    <property type="protein sequence ID" value="PWA93155.1"/>
    <property type="molecule type" value="Genomic_DNA"/>
</dbReference>